<dbReference type="OrthoDB" id="1118972at2"/>
<protein>
    <submittedName>
        <fullName evidence="2">Uncharacterized membrane protein YkgB</fullName>
    </submittedName>
</protein>
<dbReference type="STRING" id="474950.SAMN05421771_3452"/>
<feature type="transmembrane region" description="Helical" evidence="1">
    <location>
        <begin position="175"/>
        <end position="194"/>
    </location>
</feature>
<accession>A0A1I6MRP6</accession>
<evidence type="ECO:0000313" key="3">
    <source>
        <dbReference type="Proteomes" id="UP000199024"/>
    </source>
</evidence>
<dbReference type="InterPro" id="IPR007339">
    <property type="entry name" value="RclC-like"/>
</dbReference>
<keyword evidence="1" id="KW-0472">Membrane</keyword>
<reference evidence="2 3" key="1">
    <citation type="submission" date="2016-10" db="EMBL/GenBank/DDBJ databases">
        <authorList>
            <person name="de Groot N.N."/>
        </authorList>
    </citation>
    <scope>NUCLEOTIDE SEQUENCE [LARGE SCALE GENOMIC DNA]</scope>
    <source>
        <strain evidence="2 3">DSM 21001</strain>
    </source>
</reference>
<feature type="transmembrane region" description="Helical" evidence="1">
    <location>
        <begin position="103"/>
        <end position="123"/>
    </location>
</feature>
<evidence type="ECO:0000256" key="1">
    <source>
        <dbReference type="SAM" id="Phobius"/>
    </source>
</evidence>
<dbReference type="PANTHER" id="PTHR40106:SF1">
    <property type="entry name" value="INNER MEMBRANE PROTEIN RCLC"/>
    <property type="match status" value="1"/>
</dbReference>
<dbReference type="GO" id="GO:0005886">
    <property type="term" value="C:plasma membrane"/>
    <property type="evidence" value="ECO:0007669"/>
    <property type="project" value="TreeGrafter"/>
</dbReference>
<dbReference type="AlphaFoldDB" id="A0A1I6MRP6"/>
<sequence>MSNTVRSDEGSRLGRWLFVGLCTASRMDRVAMGMLRVALVLVLVWIGGLKFADYEADSIVPLVSNSPVMRFLYRHPGEYRTHMNKEGELNLQHREWHRQNGTYTFSHALGVVIVGIGLLIALYPFRPSISAIGSGLLIVMACTTLSFLITTPEAWVPPLGDGNHGFPYLSGVGRLIVKDFIMLAAAVLTLADAAKTALARRARTEW</sequence>
<dbReference type="EMBL" id="FOZL01000001">
    <property type="protein sequence ID" value="SFS18395.1"/>
    <property type="molecule type" value="Genomic_DNA"/>
</dbReference>
<keyword evidence="1" id="KW-1133">Transmembrane helix</keyword>
<keyword evidence="3" id="KW-1185">Reference proteome</keyword>
<dbReference type="PANTHER" id="PTHR40106">
    <property type="entry name" value="INNER MEMBRANE PROTEIN RCLC"/>
    <property type="match status" value="1"/>
</dbReference>
<dbReference type="Proteomes" id="UP000199024">
    <property type="component" value="Unassembled WGS sequence"/>
</dbReference>
<evidence type="ECO:0000313" key="2">
    <source>
        <dbReference type="EMBL" id="SFS18395.1"/>
    </source>
</evidence>
<dbReference type="GO" id="GO:1901530">
    <property type="term" value="P:response to hypochlorite"/>
    <property type="evidence" value="ECO:0007669"/>
    <property type="project" value="TreeGrafter"/>
</dbReference>
<gene>
    <name evidence="2" type="ORF">SAMN05421771_3452</name>
</gene>
<proteinExistence type="predicted"/>
<feature type="transmembrane region" description="Helical" evidence="1">
    <location>
        <begin position="135"/>
        <end position="155"/>
    </location>
</feature>
<name>A0A1I6MRP6_9BACT</name>
<organism evidence="2 3">
    <name type="scientific">Granulicella pectinivorans</name>
    <dbReference type="NCBI Taxonomy" id="474950"/>
    <lineage>
        <taxon>Bacteria</taxon>
        <taxon>Pseudomonadati</taxon>
        <taxon>Acidobacteriota</taxon>
        <taxon>Terriglobia</taxon>
        <taxon>Terriglobales</taxon>
        <taxon>Acidobacteriaceae</taxon>
        <taxon>Granulicella</taxon>
    </lineage>
</organism>
<keyword evidence="1" id="KW-0812">Transmembrane</keyword>
<feature type="transmembrane region" description="Helical" evidence="1">
    <location>
        <begin position="33"/>
        <end position="52"/>
    </location>
</feature>
<dbReference type="Pfam" id="PF04224">
    <property type="entry name" value="DUF417"/>
    <property type="match status" value="1"/>
</dbReference>